<evidence type="ECO:0000313" key="1">
    <source>
        <dbReference type="EMBL" id="KAG2545002.1"/>
    </source>
</evidence>
<keyword evidence="2" id="KW-1185">Reference proteome</keyword>
<evidence type="ECO:0000313" key="2">
    <source>
        <dbReference type="Proteomes" id="UP000823388"/>
    </source>
</evidence>
<dbReference type="OrthoDB" id="695155at2759"/>
<dbReference type="PANTHER" id="PTHR34480:SF11">
    <property type="entry name" value="OS05G0173500 PROTEIN"/>
    <property type="match status" value="1"/>
</dbReference>
<protein>
    <submittedName>
        <fullName evidence="1">Uncharacterized protein</fullName>
    </submittedName>
</protein>
<dbReference type="AlphaFoldDB" id="A0A8T0N9Q1"/>
<dbReference type="EMBL" id="CM029053">
    <property type="protein sequence ID" value="KAG2545002.1"/>
    <property type="molecule type" value="Genomic_DNA"/>
</dbReference>
<name>A0A8T0N9Q1_PANVG</name>
<sequence length="393" mass="46710">MDLGMSMTTRGGSEQADNIVRAINNEPEEGLGQIEFFDWDEAMLKKEIDSFRKRYYALPDNDDYDAWAPISDQQLKDMELRFAICRIKAHKMLKGEDLSIAELRNMYPPAMLEEEGYFRRVERHFEWYFDRKYCEFAHLEDYQRLALRNPYHYLDWEFYHKNCNTLQGDREYVYFWEKLSSKTKRLKNFRSAKVSEQERVELEVFYHAVKIAGECTHCFTPLLHNGYNEYLWSVRYDKTRYEDSASLYFDIWKLVAKQKMSFKDALNQVKEKGMRSSCHFELEVELDSDRGLLIGPVTQHYYTYVAEINGNVPEDEAYEKVMEAVKKLENPRAIMIMPKRSWILQKKSVWCSQPNVAEQFRGHCINRVGWEAIPRNGRAIDVITPTDVSIYMC</sequence>
<comment type="caution">
    <text evidence="1">The sequence shown here is derived from an EMBL/GenBank/DDBJ whole genome shotgun (WGS) entry which is preliminary data.</text>
</comment>
<accession>A0A8T0N9Q1</accession>
<reference evidence="1" key="1">
    <citation type="submission" date="2020-05" db="EMBL/GenBank/DDBJ databases">
        <title>WGS assembly of Panicum virgatum.</title>
        <authorList>
            <person name="Lovell J.T."/>
            <person name="Jenkins J."/>
            <person name="Shu S."/>
            <person name="Juenger T.E."/>
            <person name="Schmutz J."/>
        </authorList>
    </citation>
    <scope>NUCLEOTIDE SEQUENCE</scope>
    <source>
        <strain evidence="1">AP13</strain>
    </source>
</reference>
<dbReference type="Proteomes" id="UP000823388">
    <property type="component" value="Chromosome 9K"/>
</dbReference>
<dbReference type="PANTHER" id="PTHR34480">
    <property type="entry name" value="OS01G0967800 PROTEIN-RELATED"/>
    <property type="match status" value="1"/>
</dbReference>
<gene>
    <name evidence="1" type="ORF">PVAP13_9KG400095</name>
</gene>
<organism evidence="1 2">
    <name type="scientific">Panicum virgatum</name>
    <name type="common">Blackwell switchgrass</name>
    <dbReference type="NCBI Taxonomy" id="38727"/>
    <lineage>
        <taxon>Eukaryota</taxon>
        <taxon>Viridiplantae</taxon>
        <taxon>Streptophyta</taxon>
        <taxon>Embryophyta</taxon>
        <taxon>Tracheophyta</taxon>
        <taxon>Spermatophyta</taxon>
        <taxon>Magnoliopsida</taxon>
        <taxon>Liliopsida</taxon>
        <taxon>Poales</taxon>
        <taxon>Poaceae</taxon>
        <taxon>PACMAD clade</taxon>
        <taxon>Panicoideae</taxon>
        <taxon>Panicodae</taxon>
        <taxon>Paniceae</taxon>
        <taxon>Panicinae</taxon>
        <taxon>Panicum</taxon>
        <taxon>Panicum sect. Hiantes</taxon>
    </lineage>
</organism>
<proteinExistence type="predicted"/>